<keyword evidence="2" id="KW-1133">Transmembrane helix</keyword>
<evidence type="ECO:0000259" key="3">
    <source>
        <dbReference type="PROSITE" id="PS50113"/>
    </source>
</evidence>
<accession>A0A0H0XM45</accession>
<dbReference type="CDD" id="cd01949">
    <property type="entry name" value="GGDEF"/>
    <property type="match status" value="1"/>
</dbReference>
<dbReference type="NCBIfam" id="TIGR00254">
    <property type="entry name" value="GGDEF"/>
    <property type="match status" value="1"/>
</dbReference>
<dbReference type="SUPFAM" id="SSF55785">
    <property type="entry name" value="PYP-like sensor domain (PAS domain)"/>
    <property type="match status" value="1"/>
</dbReference>
<name>A0A0H0XM45_9SPHN</name>
<sequence length="916" mass="101386">MQDAIRKVSKAPAPFPAQDRDGKRAAMRAFANDEGADQHPVLEGAEASKDRRKGTRREPKFDRSVNSPPVAGLDEQWFPRKWTYLILACIMTIAVCTIASTTLPRPGTWLVLAFAVLFTLPIARVHDFVMPRSNLAKAIGLVAVVVLPLFMMGFGLTVWASNEGIRWDVAMAGILCVSCIATAYLRRQPGAIFAAQFAIWSAAVMVHASLAGILGLFVGLTVAVLVTREQLLEQKSEYERLETQERVQTRARDILSDYEETGQGWFWETDRRSLLTYISPPVAKALRRNPDRLIGQSFTRLFDLEDTGDEGERTLIFHLSARSAFSELPVRAAIEKEERWWSVSGRPIYDQFDNFVGFRGSGTDLTERKRSQEQATRLARYDALTGLANRFQMSQSLEKILGAQSEANRHCAILLLDLDRFKQVNDTMGHPAGDALLKQVSQRLERAVGKLGQVGRLGGDEFKVIIPSRVERNVLANLSKEIIHSISQPYSIDGQRVVIGLSIGIAVSPEHGDNSEELIRNADLALYAAKDGGRGRYHFYAEDLHAEAEARSQLEEDLRDAVVKGEMELHYQPIVSMATDRISGFEALLRWNHPVKGWISPTRFIGIAEDSGIINSLGEWALRQACKDLALWPDEVCVAVNVSPIQFSNVDFPNIVKNAIAHADVRASRLELEITESIFLGDDHGNDEMFAALKRIGVRLALDDFGTGYSSLGYLKKAPFDKIKIDQSFVRGMTEKGSRNGAIITSITSLAQSLGMDTTAEGVETHDELELIRRHGCSHVQGYIFDRSQPLEQVLERLAGGLGTVAEGPKSSRATRQKMLRKVVLDHDGHLYNGTIRNISVTGAMVEGLWNVPVGTTFHVHISTSQVVSCIARWSVQDRMGVEFANPLQRDGTGQITAIQGPPPKQIVAGEMRKAG</sequence>
<evidence type="ECO:0000256" key="2">
    <source>
        <dbReference type="SAM" id="Phobius"/>
    </source>
</evidence>
<feature type="domain" description="GGDEF" evidence="5">
    <location>
        <begin position="409"/>
        <end position="542"/>
    </location>
</feature>
<dbReference type="AlphaFoldDB" id="A0A0H0XM45"/>
<dbReference type="PROSITE" id="PS50887">
    <property type="entry name" value="GGDEF"/>
    <property type="match status" value="1"/>
</dbReference>
<dbReference type="InterPro" id="IPR035919">
    <property type="entry name" value="EAL_sf"/>
</dbReference>
<keyword evidence="7" id="KW-1185">Reference proteome</keyword>
<dbReference type="EMBL" id="LBHU01000002">
    <property type="protein sequence ID" value="KLI63683.1"/>
    <property type="molecule type" value="Genomic_DNA"/>
</dbReference>
<comment type="caution">
    <text evidence="6">The sequence shown here is derived from an EMBL/GenBank/DDBJ whole genome shotgun (WGS) entry which is preliminary data.</text>
</comment>
<feature type="transmembrane region" description="Helical" evidence="2">
    <location>
        <begin position="165"/>
        <end position="185"/>
    </location>
</feature>
<dbReference type="RefSeq" id="WP_047093497.1">
    <property type="nucleotide sequence ID" value="NZ_LBHU01000002.1"/>
</dbReference>
<feature type="transmembrane region" description="Helical" evidence="2">
    <location>
        <begin position="138"/>
        <end position="159"/>
    </location>
</feature>
<evidence type="ECO:0000313" key="7">
    <source>
        <dbReference type="Proteomes" id="UP000053455"/>
    </source>
</evidence>
<dbReference type="SUPFAM" id="SSF55073">
    <property type="entry name" value="Nucleotide cyclase"/>
    <property type="match status" value="1"/>
</dbReference>
<dbReference type="InterPro" id="IPR001633">
    <property type="entry name" value="EAL_dom"/>
</dbReference>
<protein>
    <submittedName>
        <fullName evidence="6">Diguanylate cyclase</fullName>
    </submittedName>
</protein>
<gene>
    <name evidence="6" type="ORF">AAV99_08085</name>
</gene>
<dbReference type="InterPro" id="IPR000160">
    <property type="entry name" value="GGDEF_dom"/>
</dbReference>
<dbReference type="PANTHER" id="PTHR44757:SF2">
    <property type="entry name" value="BIOFILM ARCHITECTURE MAINTENANCE PROTEIN MBAA"/>
    <property type="match status" value="1"/>
</dbReference>
<evidence type="ECO:0000259" key="5">
    <source>
        <dbReference type="PROSITE" id="PS50887"/>
    </source>
</evidence>
<dbReference type="InterPro" id="IPR009875">
    <property type="entry name" value="PilZ_domain"/>
</dbReference>
<dbReference type="InterPro" id="IPR043128">
    <property type="entry name" value="Rev_trsase/Diguanyl_cyclase"/>
</dbReference>
<evidence type="ECO:0000256" key="1">
    <source>
        <dbReference type="SAM" id="MobiDB-lite"/>
    </source>
</evidence>
<dbReference type="Gene3D" id="3.30.450.20">
    <property type="entry name" value="PAS domain"/>
    <property type="match status" value="1"/>
</dbReference>
<keyword evidence="2" id="KW-0812">Transmembrane</keyword>
<dbReference type="InterPro" id="IPR035965">
    <property type="entry name" value="PAS-like_dom_sf"/>
</dbReference>
<dbReference type="Pfam" id="PF00990">
    <property type="entry name" value="GGDEF"/>
    <property type="match status" value="1"/>
</dbReference>
<feature type="domain" description="PAC" evidence="3">
    <location>
        <begin position="324"/>
        <end position="377"/>
    </location>
</feature>
<dbReference type="InterPro" id="IPR000700">
    <property type="entry name" value="PAS-assoc_C"/>
</dbReference>
<dbReference type="STRING" id="874156.GCA_001021555_01702"/>
<dbReference type="SMART" id="SM00052">
    <property type="entry name" value="EAL"/>
    <property type="match status" value="1"/>
</dbReference>
<proteinExistence type="predicted"/>
<dbReference type="PATRIC" id="fig|874156.12.peg.1663"/>
<dbReference type="InterPro" id="IPR052155">
    <property type="entry name" value="Biofilm_reg_signaling"/>
</dbReference>
<dbReference type="CDD" id="cd01948">
    <property type="entry name" value="EAL"/>
    <property type="match status" value="1"/>
</dbReference>
<dbReference type="SUPFAM" id="SSF141868">
    <property type="entry name" value="EAL domain-like"/>
    <property type="match status" value="1"/>
</dbReference>
<keyword evidence="2" id="KW-0472">Membrane</keyword>
<dbReference type="PANTHER" id="PTHR44757">
    <property type="entry name" value="DIGUANYLATE CYCLASE DGCP"/>
    <property type="match status" value="1"/>
</dbReference>
<dbReference type="GO" id="GO:0035438">
    <property type="term" value="F:cyclic-di-GMP binding"/>
    <property type="evidence" value="ECO:0007669"/>
    <property type="project" value="InterPro"/>
</dbReference>
<evidence type="ECO:0000313" key="6">
    <source>
        <dbReference type="EMBL" id="KLI63683.1"/>
    </source>
</evidence>
<dbReference type="InterPro" id="IPR000014">
    <property type="entry name" value="PAS"/>
</dbReference>
<dbReference type="PROSITE" id="PS50883">
    <property type="entry name" value="EAL"/>
    <property type="match status" value="1"/>
</dbReference>
<reference evidence="6 7" key="1">
    <citation type="submission" date="2015-04" db="EMBL/GenBank/DDBJ databases">
        <title>The draft genome sequence of Erythrobacter marinus HWDM-33.</title>
        <authorList>
            <person name="Zhuang L."/>
            <person name="Liu Y."/>
            <person name="Shao Z."/>
        </authorList>
    </citation>
    <scope>NUCLEOTIDE SEQUENCE [LARGE SCALE GENOMIC DNA]</scope>
    <source>
        <strain evidence="6 7">HWDM-33</strain>
    </source>
</reference>
<dbReference type="PROSITE" id="PS50113">
    <property type="entry name" value="PAC"/>
    <property type="match status" value="1"/>
</dbReference>
<feature type="domain" description="EAL" evidence="4">
    <location>
        <begin position="551"/>
        <end position="802"/>
    </location>
</feature>
<evidence type="ECO:0000259" key="4">
    <source>
        <dbReference type="PROSITE" id="PS50883"/>
    </source>
</evidence>
<feature type="transmembrane region" description="Helical" evidence="2">
    <location>
        <begin position="82"/>
        <end position="103"/>
    </location>
</feature>
<dbReference type="Proteomes" id="UP000053455">
    <property type="component" value="Unassembled WGS sequence"/>
</dbReference>
<feature type="region of interest" description="Disordered" evidence="1">
    <location>
        <begin position="1"/>
        <end position="67"/>
    </location>
</feature>
<dbReference type="Gene3D" id="3.30.70.270">
    <property type="match status" value="1"/>
</dbReference>
<dbReference type="SUPFAM" id="SSF141371">
    <property type="entry name" value="PilZ domain-like"/>
    <property type="match status" value="1"/>
</dbReference>
<feature type="transmembrane region" description="Helical" evidence="2">
    <location>
        <begin position="109"/>
        <end position="126"/>
    </location>
</feature>
<dbReference type="SMART" id="SM00267">
    <property type="entry name" value="GGDEF"/>
    <property type="match status" value="1"/>
</dbReference>
<dbReference type="Gene3D" id="3.20.20.450">
    <property type="entry name" value="EAL domain"/>
    <property type="match status" value="1"/>
</dbReference>
<organism evidence="6 7">
    <name type="scientific">Aurantiacibacter marinus</name>
    <dbReference type="NCBI Taxonomy" id="874156"/>
    <lineage>
        <taxon>Bacteria</taxon>
        <taxon>Pseudomonadati</taxon>
        <taxon>Pseudomonadota</taxon>
        <taxon>Alphaproteobacteria</taxon>
        <taxon>Sphingomonadales</taxon>
        <taxon>Erythrobacteraceae</taxon>
        <taxon>Aurantiacibacter</taxon>
    </lineage>
</organism>
<dbReference type="Pfam" id="PF07238">
    <property type="entry name" value="PilZ"/>
    <property type="match status" value="1"/>
</dbReference>
<dbReference type="InterPro" id="IPR029787">
    <property type="entry name" value="Nucleotide_cyclase"/>
</dbReference>
<dbReference type="CDD" id="cd00130">
    <property type="entry name" value="PAS"/>
    <property type="match status" value="1"/>
</dbReference>
<feature type="transmembrane region" description="Helical" evidence="2">
    <location>
        <begin position="197"/>
        <end position="226"/>
    </location>
</feature>
<dbReference type="Pfam" id="PF00563">
    <property type="entry name" value="EAL"/>
    <property type="match status" value="1"/>
</dbReference>